<feature type="domain" description="Protein kinase" evidence="2">
    <location>
        <begin position="1"/>
        <end position="117"/>
    </location>
</feature>
<dbReference type="GO" id="GO:0005634">
    <property type="term" value="C:nucleus"/>
    <property type="evidence" value="ECO:0007669"/>
    <property type="project" value="TreeGrafter"/>
</dbReference>
<dbReference type="GO" id="GO:0000776">
    <property type="term" value="C:kinetochore"/>
    <property type="evidence" value="ECO:0007669"/>
    <property type="project" value="TreeGrafter"/>
</dbReference>
<dbReference type="EMBL" id="VZSF01006855">
    <property type="protein sequence ID" value="NWY57819.1"/>
    <property type="molecule type" value="Genomic_DNA"/>
</dbReference>
<keyword evidence="4" id="KW-1185">Reference proteome</keyword>
<name>A0A7K7FKL3_CHIMN</name>
<keyword evidence="3" id="KW-0418">Kinase</keyword>
<dbReference type="InterPro" id="IPR000719">
    <property type="entry name" value="Prot_kinase_dom"/>
</dbReference>
<dbReference type="GO" id="GO:0007052">
    <property type="term" value="P:mitotic spindle organization"/>
    <property type="evidence" value="ECO:0007669"/>
    <property type="project" value="TreeGrafter"/>
</dbReference>
<comment type="caution">
    <text evidence="3">The sequence shown here is derived from an EMBL/GenBank/DDBJ whole genome shotgun (WGS) entry which is preliminary data.</text>
</comment>
<dbReference type="OrthoDB" id="408964at2759"/>
<dbReference type="PROSITE" id="PS50011">
    <property type="entry name" value="PROTEIN_KINASE_DOM"/>
    <property type="match status" value="1"/>
</dbReference>
<feature type="non-terminal residue" evidence="3">
    <location>
        <position position="1"/>
    </location>
</feature>
<evidence type="ECO:0000313" key="3">
    <source>
        <dbReference type="EMBL" id="NWY57819.1"/>
    </source>
</evidence>
<dbReference type="Gene3D" id="1.10.510.10">
    <property type="entry name" value="Transferase(Phosphotransferase) domain 1"/>
    <property type="match status" value="1"/>
</dbReference>
<reference evidence="3 4" key="1">
    <citation type="submission" date="2019-09" db="EMBL/GenBank/DDBJ databases">
        <title>Bird 10,000 Genomes (B10K) Project - Family phase.</title>
        <authorList>
            <person name="Zhang G."/>
        </authorList>
    </citation>
    <scope>NUCLEOTIDE SEQUENCE [LARGE SCALE GENOMIC DNA]</scope>
    <source>
        <strain evidence="3">B10K-UC-030-51</strain>
    </source>
</reference>
<dbReference type="PANTHER" id="PTHR24345">
    <property type="entry name" value="SERINE/THREONINE-PROTEIN KINASE PLK"/>
    <property type="match status" value="1"/>
</dbReference>
<gene>
    <name evidence="3" type="primary">Plk2</name>
    <name evidence="3" type="ORF">CHIMIN_R15271</name>
</gene>
<evidence type="ECO:0000256" key="1">
    <source>
        <dbReference type="SAM" id="MobiDB-lite"/>
    </source>
</evidence>
<dbReference type="AlphaFoldDB" id="A0A7K7FKL3"/>
<dbReference type="GO" id="GO:0004672">
    <property type="term" value="F:protein kinase activity"/>
    <property type="evidence" value="ECO:0007669"/>
    <property type="project" value="InterPro"/>
</dbReference>
<evidence type="ECO:0000259" key="2">
    <source>
        <dbReference type="PROSITE" id="PS50011"/>
    </source>
</evidence>
<feature type="region of interest" description="Disordered" evidence="1">
    <location>
        <begin position="34"/>
        <end position="59"/>
    </location>
</feature>
<dbReference type="PANTHER" id="PTHR24345:SF43">
    <property type="entry name" value="INACTIVE SERINE_THREONINE-PROTEIN KINASE PLK5"/>
    <property type="match status" value="1"/>
</dbReference>
<dbReference type="GO" id="GO:0005737">
    <property type="term" value="C:cytoplasm"/>
    <property type="evidence" value="ECO:0007669"/>
    <property type="project" value="TreeGrafter"/>
</dbReference>
<dbReference type="SUPFAM" id="SSF56112">
    <property type="entry name" value="Protein kinase-like (PK-like)"/>
    <property type="match status" value="2"/>
</dbReference>
<keyword evidence="3" id="KW-0808">Transferase</keyword>
<dbReference type="InterPro" id="IPR011009">
    <property type="entry name" value="Kinase-like_dom_sf"/>
</dbReference>
<feature type="non-terminal residue" evidence="3">
    <location>
        <position position="125"/>
    </location>
</feature>
<dbReference type="Proteomes" id="UP000557271">
    <property type="component" value="Unassembled WGS sequence"/>
</dbReference>
<organism evidence="3 4">
    <name type="scientific">Chionis minor</name>
    <name type="common">Black-faced sheathbill</name>
    <dbReference type="NCBI Taxonomy" id="227182"/>
    <lineage>
        <taxon>Eukaryota</taxon>
        <taxon>Metazoa</taxon>
        <taxon>Chordata</taxon>
        <taxon>Craniata</taxon>
        <taxon>Vertebrata</taxon>
        <taxon>Euteleostomi</taxon>
        <taxon>Archelosauria</taxon>
        <taxon>Archosauria</taxon>
        <taxon>Dinosauria</taxon>
        <taxon>Saurischia</taxon>
        <taxon>Theropoda</taxon>
        <taxon>Coelurosauria</taxon>
        <taxon>Aves</taxon>
        <taxon>Neognathae</taxon>
        <taxon>Neoaves</taxon>
        <taxon>Charadriiformes</taxon>
        <taxon>Chionididae</taxon>
        <taxon>Chionis</taxon>
    </lineage>
</organism>
<dbReference type="GO" id="GO:0006974">
    <property type="term" value="P:DNA damage response"/>
    <property type="evidence" value="ECO:0007669"/>
    <property type="project" value="TreeGrafter"/>
</dbReference>
<dbReference type="GO" id="GO:0005524">
    <property type="term" value="F:ATP binding"/>
    <property type="evidence" value="ECO:0007669"/>
    <property type="project" value="InterPro"/>
</dbReference>
<protein>
    <submittedName>
        <fullName evidence="3">PLK2 kinase</fullName>
    </submittedName>
</protein>
<sequence length="125" mass="13563">TPGYLAPEVLDRKGHGVPSDVWALGCATYVGTRREGRGARGAAGPTEHPDPPRYMLLTGSPPFEAAQRQELYRCIQAAQYPLPPHLSPRARTLIARLLAPEPVARPSLRDVLDHGFFTQVWGAAG</sequence>
<proteinExistence type="predicted"/>
<dbReference type="GO" id="GO:0005813">
    <property type="term" value="C:centrosome"/>
    <property type="evidence" value="ECO:0007669"/>
    <property type="project" value="TreeGrafter"/>
</dbReference>
<accession>A0A7K7FKL3</accession>
<evidence type="ECO:0000313" key="4">
    <source>
        <dbReference type="Proteomes" id="UP000557271"/>
    </source>
</evidence>
<dbReference type="GO" id="GO:0000922">
    <property type="term" value="C:spindle pole"/>
    <property type="evidence" value="ECO:0007669"/>
    <property type="project" value="TreeGrafter"/>
</dbReference>
<dbReference type="GO" id="GO:2000045">
    <property type="term" value="P:regulation of G1/S transition of mitotic cell cycle"/>
    <property type="evidence" value="ECO:0007669"/>
    <property type="project" value="TreeGrafter"/>
</dbReference>